<dbReference type="Pfam" id="PF00067">
    <property type="entry name" value="p450"/>
    <property type="match status" value="1"/>
</dbReference>
<dbReference type="Gene3D" id="1.10.630.10">
    <property type="entry name" value="Cytochrome P450"/>
    <property type="match status" value="1"/>
</dbReference>
<comment type="caution">
    <text evidence="7">The sequence shown here is derived from an EMBL/GenBank/DDBJ whole genome shotgun (WGS) entry which is preliminary data.</text>
</comment>
<name>A0AAW0GKA4_9APHY</name>
<reference evidence="7 8" key="1">
    <citation type="submission" date="2022-09" db="EMBL/GenBank/DDBJ databases">
        <authorList>
            <person name="Palmer J.M."/>
        </authorList>
    </citation>
    <scope>NUCLEOTIDE SEQUENCE [LARGE SCALE GENOMIC DNA]</scope>
    <source>
        <strain evidence="7 8">DSM 7382</strain>
    </source>
</reference>
<keyword evidence="3 6" id="KW-0349">Heme</keyword>
<evidence type="ECO:0000313" key="8">
    <source>
        <dbReference type="Proteomes" id="UP001385951"/>
    </source>
</evidence>
<evidence type="ECO:0000256" key="5">
    <source>
        <dbReference type="ARBA" id="ARBA00023004"/>
    </source>
</evidence>
<feature type="binding site" description="axial binding residue" evidence="6">
    <location>
        <position position="424"/>
    </location>
    <ligand>
        <name>heme</name>
        <dbReference type="ChEBI" id="CHEBI:30413"/>
    </ligand>
    <ligandPart>
        <name>Fe</name>
        <dbReference type="ChEBI" id="CHEBI:18248"/>
    </ligandPart>
</feature>
<dbReference type="EMBL" id="JASBNA010000005">
    <property type="protein sequence ID" value="KAK7691579.1"/>
    <property type="molecule type" value="Genomic_DNA"/>
</dbReference>
<dbReference type="InterPro" id="IPR001128">
    <property type="entry name" value="Cyt_P450"/>
</dbReference>
<gene>
    <name evidence="7" type="ORF">QCA50_004978</name>
</gene>
<organism evidence="7 8">
    <name type="scientific">Cerrena zonata</name>
    <dbReference type="NCBI Taxonomy" id="2478898"/>
    <lineage>
        <taxon>Eukaryota</taxon>
        <taxon>Fungi</taxon>
        <taxon>Dikarya</taxon>
        <taxon>Basidiomycota</taxon>
        <taxon>Agaricomycotina</taxon>
        <taxon>Agaricomycetes</taxon>
        <taxon>Polyporales</taxon>
        <taxon>Cerrenaceae</taxon>
        <taxon>Cerrena</taxon>
    </lineage>
</organism>
<keyword evidence="5 6" id="KW-0408">Iron</keyword>
<dbReference type="PANTHER" id="PTHR24304">
    <property type="entry name" value="CYTOCHROME P450 FAMILY 7"/>
    <property type="match status" value="1"/>
</dbReference>
<keyword evidence="4 6" id="KW-0479">Metal-binding</keyword>
<dbReference type="GO" id="GO:0020037">
    <property type="term" value="F:heme binding"/>
    <property type="evidence" value="ECO:0007669"/>
    <property type="project" value="InterPro"/>
</dbReference>
<comment type="cofactor">
    <cofactor evidence="1 6">
        <name>heme</name>
        <dbReference type="ChEBI" id="CHEBI:30413"/>
    </cofactor>
</comment>
<dbReference type="Proteomes" id="UP001385951">
    <property type="component" value="Unassembled WGS sequence"/>
</dbReference>
<dbReference type="PANTHER" id="PTHR24304:SF2">
    <property type="entry name" value="24-HYDROXYCHOLESTEROL 7-ALPHA-HYDROXYLASE"/>
    <property type="match status" value="1"/>
</dbReference>
<accession>A0AAW0GKA4</accession>
<evidence type="ECO:0000256" key="4">
    <source>
        <dbReference type="ARBA" id="ARBA00022723"/>
    </source>
</evidence>
<dbReference type="GO" id="GO:0005506">
    <property type="term" value="F:iron ion binding"/>
    <property type="evidence" value="ECO:0007669"/>
    <property type="project" value="InterPro"/>
</dbReference>
<evidence type="ECO:0000256" key="1">
    <source>
        <dbReference type="ARBA" id="ARBA00001971"/>
    </source>
</evidence>
<dbReference type="SUPFAM" id="SSF48264">
    <property type="entry name" value="Cytochrome P450"/>
    <property type="match status" value="1"/>
</dbReference>
<evidence type="ECO:0000256" key="2">
    <source>
        <dbReference type="ARBA" id="ARBA00010617"/>
    </source>
</evidence>
<keyword evidence="8" id="KW-1185">Reference proteome</keyword>
<proteinExistence type="inferred from homology"/>
<protein>
    <recommendedName>
        <fullName evidence="9">Cytochrome P450</fullName>
    </recommendedName>
</protein>
<dbReference type="InterPro" id="IPR036396">
    <property type="entry name" value="Cyt_P450_sf"/>
</dbReference>
<evidence type="ECO:0000313" key="7">
    <source>
        <dbReference type="EMBL" id="KAK7691579.1"/>
    </source>
</evidence>
<dbReference type="GO" id="GO:0016705">
    <property type="term" value="F:oxidoreductase activity, acting on paired donors, with incorporation or reduction of molecular oxygen"/>
    <property type="evidence" value="ECO:0007669"/>
    <property type="project" value="InterPro"/>
</dbReference>
<dbReference type="AlphaFoldDB" id="A0AAW0GKA4"/>
<dbReference type="GO" id="GO:0008395">
    <property type="term" value="F:steroid hydroxylase activity"/>
    <property type="evidence" value="ECO:0007669"/>
    <property type="project" value="TreeGrafter"/>
</dbReference>
<evidence type="ECO:0000256" key="6">
    <source>
        <dbReference type="PIRSR" id="PIRSR602403-1"/>
    </source>
</evidence>
<sequence>MMSITTIVAALSSAAIILITLTHNLKGRSSETLPPNSPPTVPSFIPWAGSLLSFLWDAQTFLHGCRSTYGSVFRLKMVGRHYTVITDADGIMNVMRDPQKVLASPNVTLMEAGGDLELGSIGQAIHDKLAVSVMRIFSPRTIPIISPVLIEQFRTNFRNFASLSDGHSRVMLTHFVGQTMYSSVCMALWGPRFPTETFSEFYLIDSNLLRLLSPMLLPPRKSVHARETIKTLLGEYMAGLGQDEEEYGGMEVPIAIHDLEIPAPVKEGLFLGLMFGLHSNTFRTTTWLMQYLLCDKQLWARLREEVDTAINKHFGSLQKLISAPPHLFGETFFPLLDSALKETMRLSIVAVILRRATVDCDILINEHKSVHIKEGEYVYTHRDRINMSDEYFENAKTFRADRFMNYTEEQPQPMSTFGGGAHICKGREFAIYEMKIFAILCLRLLDFEAERPDGSSAEGYIPEAVYAYPTPVYFPKDLYIYVRPRQDPDIESI</sequence>
<comment type="similarity">
    <text evidence="2">Belongs to the cytochrome P450 family.</text>
</comment>
<dbReference type="InterPro" id="IPR050529">
    <property type="entry name" value="CYP450_sterol_14alpha_dmase"/>
</dbReference>
<dbReference type="PRINTS" id="PR00465">
    <property type="entry name" value="EP450IV"/>
</dbReference>
<dbReference type="InterPro" id="IPR002403">
    <property type="entry name" value="Cyt_P450_E_grp-IV"/>
</dbReference>
<evidence type="ECO:0008006" key="9">
    <source>
        <dbReference type="Google" id="ProtNLM"/>
    </source>
</evidence>
<evidence type="ECO:0000256" key="3">
    <source>
        <dbReference type="ARBA" id="ARBA00022617"/>
    </source>
</evidence>